<evidence type="ECO:0000313" key="2">
    <source>
        <dbReference type="Proteomes" id="UP000077519"/>
    </source>
</evidence>
<dbReference type="Proteomes" id="UP000077519">
    <property type="component" value="Unassembled WGS sequence"/>
</dbReference>
<accession>A0A177YLU3</accession>
<evidence type="ECO:0000313" key="1">
    <source>
        <dbReference type="EMBL" id="OAK56189.1"/>
    </source>
</evidence>
<reference evidence="1 2" key="1">
    <citation type="submission" date="2016-03" db="EMBL/GenBank/DDBJ databases">
        <title>Genome sequence of Rhodococcus kyotonensis KB10.</title>
        <authorList>
            <person name="Jeong H."/>
            <person name="Hong C.E."/>
            <person name="Jo S.H."/>
            <person name="Park J.M."/>
        </authorList>
    </citation>
    <scope>NUCLEOTIDE SEQUENCE [LARGE SCALE GENOMIC DNA]</scope>
    <source>
        <strain evidence="1 2">KB10</strain>
    </source>
</reference>
<comment type="caution">
    <text evidence="1">The sequence shown here is derived from an EMBL/GenBank/DDBJ whole genome shotgun (WGS) entry which is preliminary data.</text>
</comment>
<proteinExistence type="predicted"/>
<dbReference type="AlphaFoldDB" id="A0A177YLU3"/>
<organism evidence="1 2">
    <name type="scientific">Rhodococcoides kyotonense</name>
    <dbReference type="NCBI Taxonomy" id="398843"/>
    <lineage>
        <taxon>Bacteria</taxon>
        <taxon>Bacillati</taxon>
        <taxon>Actinomycetota</taxon>
        <taxon>Actinomycetes</taxon>
        <taxon>Mycobacteriales</taxon>
        <taxon>Nocardiaceae</taxon>
        <taxon>Rhodococcoides</taxon>
    </lineage>
</organism>
<sequence>MEATVDKNGVTLTGEIDGASVTVESVAGIAASGTTVRLSPAESIPTSSTSALQLGGGASIVLGDEDQPKKPITVTFDIPASDTRFDDLGDDVDPVVVAVSTTDPPGSEMLPAEWDASSRTLTATTTHLSSFYNGTVNYSQLRETVSDNVDGFFGQKTDAPSCYGTAATIGAVTYEAAAPAEDVVWPCLENRGGNLAVTLYSNSPLGWIVRTVPPPLERKELTDMSSSSAANSVLYGSLLDSDLGDGTLLYPLGSSEVVFAPPNVPRRIDLRAQAAMTLVDIGMHGGSMVWGGNRAMEVADPFTTVDAVDCMSGGINWDRIRQASDTQAGEISREALDCAGTVGSLAVKSESLDVGAQAAKALGATLTGITSLPKSASLFATTVTGLAGEFNGKNSASVVIRSRGGDTVDLSGVPDEVFSVESISMENRLTGPVQIGRAIGPNRYALSDSVRPNQPPAIDLTYSWTAETTAGEEYNGEHCQVIVSIEGPQSGFEDLKSARCSSGGSSSFSGGDSGQKYLITVPGNYTVRLRDLITGLNSETSFIVEN</sequence>
<gene>
    <name evidence="1" type="ORF">A3K89_17050</name>
</gene>
<dbReference type="RefSeq" id="WP_068422320.1">
    <property type="nucleotide sequence ID" value="NZ_LVHI01000005.1"/>
</dbReference>
<keyword evidence="2" id="KW-1185">Reference proteome</keyword>
<dbReference type="EMBL" id="LVHI01000005">
    <property type="protein sequence ID" value="OAK56189.1"/>
    <property type="molecule type" value="Genomic_DNA"/>
</dbReference>
<name>A0A177YLU3_9NOCA</name>
<protein>
    <submittedName>
        <fullName evidence="1">Uncharacterized protein</fullName>
    </submittedName>
</protein>